<reference evidence="3" key="1">
    <citation type="submission" date="2021-02" db="EMBL/GenBank/DDBJ databases">
        <authorList>
            <person name="Nowell W R."/>
        </authorList>
    </citation>
    <scope>NUCLEOTIDE SEQUENCE</scope>
</reference>
<evidence type="ECO:0000256" key="1">
    <source>
        <dbReference type="SAM" id="MobiDB-lite"/>
    </source>
</evidence>
<evidence type="ECO:0000313" key="4">
    <source>
        <dbReference type="Proteomes" id="UP000681967"/>
    </source>
</evidence>
<dbReference type="EMBL" id="CAJOBH010133827">
    <property type="protein sequence ID" value="CAF4771798.1"/>
    <property type="molecule type" value="Genomic_DNA"/>
</dbReference>
<proteinExistence type="predicted"/>
<name>A0A8S3B0M4_9BILA</name>
<protein>
    <submittedName>
        <fullName evidence="3">Uncharacterized protein</fullName>
    </submittedName>
</protein>
<sequence>SGRRSRVNNEEPRQQGKPTNIGNNNNNNNNNNGKTKSIEK</sequence>
<feature type="region of interest" description="Disordered" evidence="1">
    <location>
        <begin position="1"/>
        <end position="40"/>
    </location>
</feature>
<gene>
    <name evidence="3" type="ORF">BYL167_LOCUS46944</name>
    <name evidence="2" type="ORF">GIL414_LOCUS45083</name>
</gene>
<evidence type="ECO:0000313" key="2">
    <source>
        <dbReference type="EMBL" id="CAF4749423.1"/>
    </source>
</evidence>
<evidence type="ECO:0000313" key="3">
    <source>
        <dbReference type="EMBL" id="CAF4771798.1"/>
    </source>
</evidence>
<comment type="caution">
    <text evidence="3">The sequence shown here is derived from an EMBL/GenBank/DDBJ whole genome shotgun (WGS) entry which is preliminary data.</text>
</comment>
<dbReference type="Proteomes" id="UP000681967">
    <property type="component" value="Unassembled WGS sequence"/>
</dbReference>
<organism evidence="3 4">
    <name type="scientific">Rotaria magnacalcarata</name>
    <dbReference type="NCBI Taxonomy" id="392030"/>
    <lineage>
        <taxon>Eukaryota</taxon>
        <taxon>Metazoa</taxon>
        <taxon>Spiralia</taxon>
        <taxon>Gnathifera</taxon>
        <taxon>Rotifera</taxon>
        <taxon>Eurotatoria</taxon>
        <taxon>Bdelloidea</taxon>
        <taxon>Philodinida</taxon>
        <taxon>Philodinidae</taxon>
        <taxon>Rotaria</taxon>
    </lineage>
</organism>
<feature type="compositionally biased region" description="Low complexity" evidence="1">
    <location>
        <begin position="23"/>
        <end position="32"/>
    </location>
</feature>
<accession>A0A8S3B0M4</accession>
<feature type="non-terminal residue" evidence="3">
    <location>
        <position position="1"/>
    </location>
</feature>
<dbReference type="Proteomes" id="UP000681720">
    <property type="component" value="Unassembled WGS sequence"/>
</dbReference>
<dbReference type="AlphaFoldDB" id="A0A8S3B0M4"/>
<dbReference type="EMBL" id="CAJOBJ010137710">
    <property type="protein sequence ID" value="CAF4749423.1"/>
    <property type="molecule type" value="Genomic_DNA"/>
</dbReference>